<dbReference type="AlphaFoldDB" id="A0A1L3F1M7"/>
<dbReference type="InterPro" id="IPR012318">
    <property type="entry name" value="HTH_CRP"/>
</dbReference>
<gene>
    <name evidence="2" type="ORF">BKD09_02595</name>
</gene>
<accession>A0A1L3F1M7</accession>
<protein>
    <submittedName>
        <fullName evidence="2">Crp/Fnr family transcriptional regulator</fullName>
    </submittedName>
</protein>
<evidence type="ECO:0000313" key="2">
    <source>
        <dbReference type="EMBL" id="APG07208.1"/>
    </source>
</evidence>
<organism evidence="2 3">
    <name type="scientific">Bradyrhizobium japonicum</name>
    <dbReference type="NCBI Taxonomy" id="375"/>
    <lineage>
        <taxon>Bacteria</taxon>
        <taxon>Pseudomonadati</taxon>
        <taxon>Pseudomonadota</taxon>
        <taxon>Alphaproteobacteria</taxon>
        <taxon>Hyphomicrobiales</taxon>
        <taxon>Nitrobacteraceae</taxon>
        <taxon>Bradyrhizobium</taxon>
    </lineage>
</organism>
<reference evidence="2 3" key="1">
    <citation type="submission" date="2016-11" db="EMBL/GenBank/DDBJ databases">
        <title>Complete Genome Sequence of Bradyrhizobium sp. strain J5, an isolated from soybean nodule in Hokkaido.</title>
        <authorList>
            <person name="Kanehara K."/>
        </authorList>
    </citation>
    <scope>NUCLEOTIDE SEQUENCE [LARGE SCALE GENOMIC DNA]</scope>
    <source>
        <strain evidence="2 3">J5</strain>
    </source>
</reference>
<feature type="domain" description="HTH crp-type" evidence="1">
    <location>
        <begin position="154"/>
        <end position="221"/>
    </location>
</feature>
<dbReference type="SUPFAM" id="SSF46785">
    <property type="entry name" value="Winged helix' DNA-binding domain"/>
    <property type="match status" value="1"/>
</dbReference>
<dbReference type="Gene3D" id="2.60.120.10">
    <property type="entry name" value="Jelly Rolls"/>
    <property type="match status" value="1"/>
</dbReference>
<dbReference type="GO" id="GO:0003677">
    <property type="term" value="F:DNA binding"/>
    <property type="evidence" value="ECO:0007669"/>
    <property type="project" value="InterPro"/>
</dbReference>
<dbReference type="OrthoDB" id="7506088at2"/>
<dbReference type="Pfam" id="PF13545">
    <property type="entry name" value="HTH_Crp_2"/>
    <property type="match status" value="1"/>
</dbReference>
<evidence type="ECO:0000313" key="3">
    <source>
        <dbReference type="Proteomes" id="UP000181962"/>
    </source>
</evidence>
<dbReference type="EMBL" id="CP017637">
    <property type="protein sequence ID" value="APG07208.1"/>
    <property type="molecule type" value="Genomic_DNA"/>
</dbReference>
<dbReference type="GO" id="GO:0006355">
    <property type="term" value="P:regulation of DNA-templated transcription"/>
    <property type="evidence" value="ECO:0007669"/>
    <property type="project" value="InterPro"/>
</dbReference>
<proteinExistence type="predicted"/>
<dbReference type="SMART" id="SM00419">
    <property type="entry name" value="HTH_CRP"/>
    <property type="match status" value="1"/>
</dbReference>
<sequence length="258" mass="27939">MDARISKTAEVGSRPANNLLRRLSPADYALLAPHVTLDTAGPNELLYSPGDDVQVVHFPCGPSLATFLVPNEDGRDVETILVGREGAVGGIVSEGFLPAYTRICVKFGGPFARIHVAKLDSAKMRSASLRNIFARYADCMLAQMFQSTACNAIHSIEQRTAKWIIAAMERTGDESSVPLTHEQLATLLGVGRSYASRVLQSFKAEGVLDTRRGAILVRNLDGLHLRACLCNEAVKMHFEEVLRGVYPTEETSPGSAQG</sequence>
<dbReference type="Proteomes" id="UP000181962">
    <property type="component" value="Chromosome"/>
</dbReference>
<dbReference type="InterPro" id="IPR014710">
    <property type="entry name" value="RmlC-like_jellyroll"/>
</dbReference>
<dbReference type="PROSITE" id="PS51063">
    <property type="entry name" value="HTH_CRP_2"/>
    <property type="match status" value="1"/>
</dbReference>
<dbReference type="RefSeq" id="WP_071908698.1">
    <property type="nucleotide sequence ID" value="NZ_CP017637.1"/>
</dbReference>
<name>A0A1L3F1M7_BRAJP</name>
<dbReference type="InterPro" id="IPR036390">
    <property type="entry name" value="WH_DNA-bd_sf"/>
</dbReference>
<evidence type="ECO:0000259" key="1">
    <source>
        <dbReference type="PROSITE" id="PS51063"/>
    </source>
</evidence>